<feature type="compositionally biased region" description="Polar residues" evidence="1">
    <location>
        <begin position="45"/>
        <end position="60"/>
    </location>
</feature>
<organism evidence="2 3">
    <name type="scientific">Phytophthora pseudosyringae</name>
    <dbReference type="NCBI Taxonomy" id="221518"/>
    <lineage>
        <taxon>Eukaryota</taxon>
        <taxon>Sar</taxon>
        <taxon>Stramenopiles</taxon>
        <taxon>Oomycota</taxon>
        <taxon>Peronosporomycetes</taxon>
        <taxon>Peronosporales</taxon>
        <taxon>Peronosporaceae</taxon>
        <taxon>Phytophthora</taxon>
    </lineage>
</organism>
<name>A0A8T1VDC0_9STRA</name>
<comment type="caution">
    <text evidence="2">The sequence shown here is derived from an EMBL/GenBank/DDBJ whole genome shotgun (WGS) entry which is preliminary data.</text>
</comment>
<dbReference type="OrthoDB" id="146119at2759"/>
<evidence type="ECO:0000313" key="2">
    <source>
        <dbReference type="EMBL" id="KAG7378956.1"/>
    </source>
</evidence>
<feature type="compositionally biased region" description="Basic and acidic residues" evidence="1">
    <location>
        <begin position="61"/>
        <end position="77"/>
    </location>
</feature>
<dbReference type="EMBL" id="JAGDFM010000383">
    <property type="protein sequence ID" value="KAG7378956.1"/>
    <property type="molecule type" value="Genomic_DNA"/>
</dbReference>
<reference evidence="2" key="1">
    <citation type="submission" date="2021-02" db="EMBL/GenBank/DDBJ databases">
        <authorList>
            <person name="Palmer J.M."/>
        </authorList>
    </citation>
    <scope>NUCLEOTIDE SEQUENCE</scope>
    <source>
        <strain evidence="2">SCRP734</strain>
    </source>
</reference>
<keyword evidence="3" id="KW-1185">Reference proteome</keyword>
<feature type="region of interest" description="Disordered" evidence="1">
    <location>
        <begin position="45"/>
        <end position="77"/>
    </location>
</feature>
<evidence type="ECO:0008006" key="4">
    <source>
        <dbReference type="Google" id="ProtNLM"/>
    </source>
</evidence>
<protein>
    <recommendedName>
        <fullName evidence="4">RxLR effector protein</fullName>
    </recommendedName>
</protein>
<evidence type="ECO:0000313" key="3">
    <source>
        <dbReference type="Proteomes" id="UP000694044"/>
    </source>
</evidence>
<dbReference type="Proteomes" id="UP000694044">
    <property type="component" value="Unassembled WGS sequence"/>
</dbReference>
<sequence length="137" mass="16194">MFFQRHFPIRQREESSRHLPPLKPKAMRFTFLLFVIFAALVATSEASSLRHISSTRALSTSEDKTSSEERARHMPDPFRKAVDKVEEVVDKTPKWKKVLQAIAVKLIPDTSKFDRRPVYSSGRWRTKRYWPKDDYRN</sequence>
<dbReference type="AlphaFoldDB" id="A0A8T1VDC0"/>
<proteinExistence type="predicted"/>
<gene>
    <name evidence="2" type="ORF">PHYPSEUDO_009269</name>
</gene>
<accession>A0A8T1VDC0</accession>
<evidence type="ECO:0000256" key="1">
    <source>
        <dbReference type="SAM" id="MobiDB-lite"/>
    </source>
</evidence>